<evidence type="ECO:0000256" key="3">
    <source>
        <dbReference type="PROSITE-ProRule" id="PRU00221"/>
    </source>
</evidence>
<dbReference type="STRING" id="1108050.A0A0B7FKG1"/>
<evidence type="ECO:0000313" key="6">
    <source>
        <dbReference type="Proteomes" id="UP000059188"/>
    </source>
</evidence>
<dbReference type="CDD" id="cd00200">
    <property type="entry name" value="WD40"/>
    <property type="match status" value="1"/>
</dbReference>
<dbReference type="PROSITE" id="PS50082">
    <property type="entry name" value="WD_REPEATS_2"/>
    <property type="match status" value="4"/>
</dbReference>
<accession>A0A0B7FKG1</accession>
<dbReference type="Gene3D" id="2.130.10.10">
    <property type="entry name" value="YVTN repeat-like/Quinoprotein amine dehydrogenase"/>
    <property type="match status" value="2"/>
</dbReference>
<evidence type="ECO:0000313" key="5">
    <source>
        <dbReference type="EMBL" id="CEL56713.1"/>
    </source>
</evidence>
<evidence type="ECO:0000256" key="2">
    <source>
        <dbReference type="ARBA" id="ARBA00022737"/>
    </source>
</evidence>
<sequence length="622" mass="68726">MSSRPEKEIARKMAGRLDGHDDARLVLHDLDSSTVKADIETYMRRELKDIPMTDGQWTVIIERCGVLFIYASTTCRYIKQTCEFIPLDEVIDVITSSKPTDKDKNAIDELYMTVLDAAFVKSGLDGTIKERMKNVLETVVCAVEPMTVDAMARLLGLETGNQIERLLMPLRSVLNVAKKTGLVSTLHASFPDFMLSSDRSGSYHCHYRTRHLKMTKACLNSIDANKSKFNICGLASSYDRDSKVEGLEKRVNESISPALVYACRYWSKHLNLAESSSQLIDIVHNFFSSRLLLWMEVINLTKHIRHATSIIQDAERWCMVSDVINSVNCVRFSADGSALVSGSYDGTVQMWDVRTGQQTKQLLKGDEGILSVGMSSDGRRLVCGSMDGRIRVVDGHTDDTLVGPIQAHTDYVRSVEMWADGMRFVSGSDDSSVRIWDGLTGKQAAVCGDDDWSHSGEVLSVCVSPNGLYVASGSFDGTVCVWDGQNGKRILGPLRGHTSYVFGVQFSPDGSHVVSCSEDGAIRFWDVSSIGTGAQEQEVPDAATGPESTDRSSGALTPDLWTIDEDGWAMDSRNQRVVWVPADLRTNLAFPPTSLTISGQGYCRLGTEGREMGDKWMDFYQA</sequence>
<feature type="repeat" description="WD" evidence="3">
    <location>
        <begin position="494"/>
        <end position="529"/>
    </location>
</feature>
<gene>
    <name evidence="5" type="ORF">RSOLAG1IB_11981</name>
</gene>
<dbReference type="EMBL" id="LN679339">
    <property type="protein sequence ID" value="CEL56713.1"/>
    <property type="molecule type" value="Genomic_DNA"/>
</dbReference>
<dbReference type="InterPro" id="IPR015943">
    <property type="entry name" value="WD40/YVTN_repeat-like_dom_sf"/>
</dbReference>
<dbReference type="PRINTS" id="PR00320">
    <property type="entry name" value="GPROTEINBRPT"/>
</dbReference>
<dbReference type="InterPro" id="IPR011047">
    <property type="entry name" value="Quinoprotein_ADH-like_sf"/>
</dbReference>
<dbReference type="InterPro" id="IPR020472">
    <property type="entry name" value="WD40_PAC1"/>
</dbReference>
<feature type="region of interest" description="Disordered" evidence="4">
    <location>
        <begin position="535"/>
        <end position="557"/>
    </location>
</feature>
<dbReference type="InterPro" id="IPR019775">
    <property type="entry name" value="WD40_repeat_CS"/>
</dbReference>
<evidence type="ECO:0000256" key="1">
    <source>
        <dbReference type="ARBA" id="ARBA00022574"/>
    </source>
</evidence>
<dbReference type="SUPFAM" id="SSF50998">
    <property type="entry name" value="Quinoprotein alcohol dehydrogenase-like"/>
    <property type="match status" value="1"/>
</dbReference>
<keyword evidence="6" id="KW-1185">Reference proteome</keyword>
<organism evidence="5 6">
    <name type="scientific">Thanatephorus cucumeris (strain AG1-IB / isolate 7/3/14)</name>
    <name type="common">Lettuce bottom rot fungus</name>
    <name type="synonym">Rhizoctonia solani</name>
    <dbReference type="NCBI Taxonomy" id="1108050"/>
    <lineage>
        <taxon>Eukaryota</taxon>
        <taxon>Fungi</taxon>
        <taxon>Dikarya</taxon>
        <taxon>Basidiomycota</taxon>
        <taxon>Agaricomycotina</taxon>
        <taxon>Agaricomycetes</taxon>
        <taxon>Cantharellales</taxon>
        <taxon>Ceratobasidiaceae</taxon>
        <taxon>Rhizoctonia</taxon>
        <taxon>Rhizoctonia solani AG-1</taxon>
    </lineage>
</organism>
<dbReference type="Proteomes" id="UP000059188">
    <property type="component" value="Unassembled WGS sequence"/>
</dbReference>
<keyword evidence="2" id="KW-0677">Repeat</keyword>
<evidence type="ECO:0000256" key="4">
    <source>
        <dbReference type="SAM" id="MobiDB-lite"/>
    </source>
</evidence>
<proteinExistence type="predicted"/>
<feature type="repeat" description="WD" evidence="3">
    <location>
        <begin position="405"/>
        <end position="446"/>
    </location>
</feature>
<feature type="repeat" description="WD" evidence="3">
    <location>
        <begin position="451"/>
        <end position="492"/>
    </location>
</feature>
<reference evidence="5 6" key="1">
    <citation type="submission" date="2014-11" db="EMBL/GenBank/DDBJ databases">
        <authorList>
            <person name="Wibberg Daniel"/>
        </authorList>
    </citation>
    <scope>NUCLEOTIDE SEQUENCE [LARGE SCALE GENOMIC DNA]</scope>
    <source>
        <strain evidence="5">Rhizoctonia solani AG1-IB 7/3/14</strain>
    </source>
</reference>
<dbReference type="Pfam" id="PF00400">
    <property type="entry name" value="WD40"/>
    <property type="match status" value="5"/>
</dbReference>
<dbReference type="PROSITE" id="PS50294">
    <property type="entry name" value="WD_REPEATS_REGION"/>
    <property type="match status" value="4"/>
</dbReference>
<feature type="repeat" description="WD" evidence="3">
    <location>
        <begin position="320"/>
        <end position="361"/>
    </location>
</feature>
<dbReference type="PANTHER" id="PTHR19848">
    <property type="entry name" value="WD40 REPEAT PROTEIN"/>
    <property type="match status" value="1"/>
</dbReference>
<name>A0A0B7FKG1_THACB</name>
<dbReference type="PROSITE" id="PS00678">
    <property type="entry name" value="WD_REPEATS_1"/>
    <property type="match status" value="2"/>
</dbReference>
<dbReference type="AlphaFoldDB" id="A0A0B7FKG1"/>
<protein>
    <submittedName>
        <fullName evidence="5">Vegetative incompatibility protein HET-E-1</fullName>
    </submittedName>
</protein>
<dbReference type="InterPro" id="IPR001680">
    <property type="entry name" value="WD40_rpt"/>
</dbReference>
<dbReference type="SMART" id="SM00320">
    <property type="entry name" value="WD40"/>
    <property type="match status" value="5"/>
</dbReference>
<dbReference type="PANTHER" id="PTHR19848:SF8">
    <property type="entry name" value="F-BOX AND WD REPEAT DOMAIN CONTAINING 7"/>
    <property type="match status" value="1"/>
</dbReference>
<keyword evidence="1 3" id="KW-0853">WD repeat</keyword>